<dbReference type="PANTHER" id="PTHR30480">
    <property type="entry name" value="BETA-HEXOSAMINIDASE-RELATED"/>
    <property type="match status" value="1"/>
</dbReference>
<dbReference type="EC" id="3.2.1.52" evidence="3"/>
<dbReference type="GO" id="GO:0016787">
    <property type="term" value="F:hydrolase activity"/>
    <property type="evidence" value="ECO:0007669"/>
    <property type="project" value="UniProtKB-KW"/>
</dbReference>
<dbReference type="InterPro" id="IPR036881">
    <property type="entry name" value="Glyco_hydro_3_C_sf"/>
</dbReference>
<gene>
    <name evidence="10" type="ORF">ACFOUW_36270</name>
</gene>
<reference evidence="11" key="1">
    <citation type="journal article" date="2019" name="Int. J. Syst. Evol. Microbiol.">
        <title>The Global Catalogue of Microorganisms (GCM) 10K type strain sequencing project: providing services to taxonomists for standard genome sequencing and annotation.</title>
        <authorList>
            <consortium name="The Broad Institute Genomics Platform"/>
            <consortium name="The Broad Institute Genome Sequencing Center for Infectious Disease"/>
            <person name="Wu L."/>
            <person name="Ma J."/>
        </authorList>
    </citation>
    <scope>NUCLEOTIDE SEQUENCE [LARGE SCALE GENOMIC DNA]</scope>
    <source>
        <strain evidence="11">CGMCC 4.7241</strain>
    </source>
</reference>
<comment type="catalytic activity">
    <reaction evidence="1">
        <text>Hydrolysis of terminal non-reducing N-acetyl-D-hexosamine residues in N-acetyl-beta-D-hexosaminides.</text>
        <dbReference type="EC" id="3.2.1.52"/>
    </reaction>
</comment>
<evidence type="ECO:0000256" key="5">
    <source>
        <dbReference type="ARBA" id="ARBA00023295"/>
    </source>
</evidence>
<evidence type="ECO:0000256" key="4">
    <source>
        <dbReference type="ARBA" id="ARBA00022801"/>
    </source>
</evidence>
<evidence type="ECO:0000256" key="6">
    <source>
        <dbReference type="RuleBase" id="RU361161"/>
    </source>
</evidence>
<dbReference type="Gene3D" id="3.40.50.1700">
    <property type="entry name" value="Glycoside hydrolase family 3 C-terminal domain"/>
    <property type="match status" value="1"/>
</dbReference>
<dbReference type="Pfam" id="PF01915">
    <property type="entry name" value="Glyco_hydro_3_C"/>
    <property type="match status" value="1"/>
</dbReference>
<proteinExistence type="inferred from homology"/>
<dbReference type="InterPro" id="IPR050226">
    <property type="entry name" value="NagZ_Beta-hexosaminidase"/>
</dbReference>
<protein>
    <recommendedName>
        <fullName evidence="3">beta-N-acetylhexosaminidase</fullName>
        <ecNumber evidence="3">3.2.1.52</ecNumber>
    </recommendedName>
</protein>
<evidence type="ECO:0000256" key="3">
    <source>
        <dbReference type="ARBA" id="ARBA00012663"/>
    </source>
</evidence>
<dbReference type="PROSITE" id="PS00775">
    <property type="entry name" value="GLYCOSYL_HYDROL_F3"/>
    <property type="match status" value="1"/>
</dbReference>
<dbReference type="SUPFAM" id="SSF51445">
    <property type="entry name" value="(Trans)glycosidases"/>
    <property type="match status" value="1"/>
</dbReference>
<evidence type="ECO:0000259" key="8">
    <source>
        <dbReference type="Pfam" id="PF00933"/>
    </source>
</evidence>
<dbReference type="InterPro" id="IPR002772">
    <property type="entry name" value="Glyco_hydro_3_C"/>
</dbReference>
<dbReference type="Pfam" id="PF00933">
    <property type="entry name" value="Glyco_hydro_3"/>
    <property type="match status" value="1"/>
</dbReference>
<dbReference type="InterPro" id="IPR017853">
    <property type="entry name" value="GH"/>
</dbReference>
<evidence type="ECO:0000256" key="1">
    <source>
        <dbReference type="ARBA" id="ARBA00001231"/>
    </source>
</evidence>
<keyword evidence="11" id="KW-1185">Reference proteome</keyword>
<dbReference type="InterPro" id="IPR019800">
    <property type="entry name" value="Glyco_hydro_3_AS"/>
</dbReference>
<evidence type="ECO:0000313" key="11">
    <source>
        <dbReference type="Proteomes" id="UP001595699"/>
    </source>
</evidence>
<feature type="signal peptide" evidence="7">
    <location>
        <begin position="1"/>
        <end position="30"/>
    </location>
</feature>
<keyword evidence="4 6" id="KW-0378">Hydrolase</keyword>
<name>A0ABV7YPL5_9ACTN</name>
<dbReference type="InterPro" id="IPR036962">
    <property type="entry name" value="Glyco_hydro_3_N_sf"/>
</dbReference>
<dbReference type="RefSeq" id="WP_307782394.1">
    <property type="nucleotide sequence ID" value="NZ_JAFBCM010000001.1"/>
</dbReference>
<dbReference type="PANTHER" id="PTHR30480:SF13">
    <property type="entry name" value="BETA-HEXOSAMINIDASE"/>
    <property type="match status" value="1"/>
</dbReference>
<evidence type="ECO:0000313" key="10">
    <source>
        <dbReference type="EMBL" id="MFC3766332.1"/>
    </source>
</evidence>
<comment type="similarity">
    <text evidence="2 6">Belongs to the glycosyl hydrolase 3 family.</text>
</comment>
<dbReference type="Proteomes" id="UP001595699">
    <property type="component" value="Unassembled WGS sequence"/>
</dbReference>
<evidence type="ECO:0000256" key="2">
    <source>
        <dbReference type="ARBA" id="ARBA00005336"/>
    </source>
</evidence>
<dbReference type="InterPro" id="IPR001764">
    <property type="entry name" value="Glyco_hydro_3_N"/>
</dbReference>
<dbReference type="PRINTS" id="PR00133">
    <property type="entry name" value="GLHYDRLASE3"/>
</dbReference>
<keyword evidence="7" id="KW-0732">Signal</keyword>
<comment type="caution">
    <text evidence="10">The sequence shown here is derived from an EMBL/GenBank/DDBJ whole genome shotgun (WGS) entry which is preliminary data.</text>
</comment>
<dbReference type="SUPFAM" id="SSF52279">
    <property type="entry name" value="Beta-D-glucan exohydrolase, C-terminal domain"/>
    <property type="match status" value="1"/>
</dbReference>
<feature type="domain" description="Glycoside hydrolase family 3 C-terminal" evidence="9">
    <location>
        <begin position="416"/>
        <end position="589"/>
    </location>
</feature>
<feature type="domain" description="Glycoside hydrolase family 3 N-terminal" evidence="8">
    <location>
        <begin position="45"/>
        <end position="381"/>
    </location>
</feature>
<dbReference type="EMBL" id="JBHRZH010000051">
    <property type="protein sequence ID" value="MFC3766332.1"/>
    <property type="molecule type" value="Genomic_DNA"/>
</dbReference>
<organism evidence="10 11">
    <name type="scientific">Tenggerimyces flavus</name>
    <dbReference type="NCBI Taxonomy" id="1708749"/>
    <lineage>
        <taxon>Bacteria</taxon>
        <taxon>Bacillati</taxon>
        <taxon>Actinomycetota</taxon>
        <taxon>Actinomycetes</taxon>
        <taxon>Propionibacteriales</taxon>
        <taxon>Nocardioidaceae</taxon>
        <taxon>Tenggerimyces</taxon>
    </lineage>
</organism>
<dbReference type="Gene3D" id="3.20.20.300">
    <property type="entry name" value="Glycoside hydrolase, family 3, N-terminal domain"/>
    <property type="match status" value="1"/>
</dbReference>
<keyword evidence="5 6" id="KW-0326">Glycosidase</keyword>
<evidence type="ECO:0000256" key="7">
    <source>
        <dbReference type="SAM" id="SignalP"/>
    </source>
</evidence>
<sequence length="590" mass="62796">MPVSRPARRTVVLGAASALTALATARTAEADSTEPWVRRTLARMTVEHKVGQLFVNHVYGAAADTSDGRNTAEYGVATPAQIIAKYHLGGISYFTWSANIANPRQVAALSNGLQRAALEANDVPLLIGTDQETGSIVRIGPPATQFPGAMALGATQDVSAARDAAAITGKELAAMGVNQDYAPVGDVNINPGNPVIGVRSFGEDPETVARFMAAQVNGYQRQAGIVATAKHFPGHGDTRVDSHTGIPEITHTREEWERIDAVPFKLAIQQGLKMIMTGHLVFPALDPAKDPATLSKPIMTGILRHDLGFQGVVITDALGMQGVRDKYGDDRVPVLAINAGVDMLLRPPSFRVAYEAVLEAAKNGEITEARLNEAVTRILRVKASNRDPFVDEARVDRVVGIASHLTRAAKTTNRSITVVRNDAATLPLDKSPKKVFVTGYGVTATQTLANEATKRGHQAGVFQTGTKPSNLAIETAVTGATQADLVFVLTMKAWDLEITDPEARQQRLVHELVATGKKVVVVAVQEPYDIGFLAGVETFVVTYVPTVGSITALAQVLYGEITPQGKLPVTIPSGEDPGEVLYPAGHGLTW</sequence>
<feature type="chain" id="PRO_5046084610" description="beta-N-acetylhexosaminidase" evidence="7">
    <location>
        <begin position="31"/>
        <end position="590"/>
    </location>
</feature>
<accession>A0ABV7YPL5</accession>
<evidence type="ECO:0000259" key="9">
    <source>
        <dbReference type="Pfam" id="PF01915"/>
    </source>
</evidence>